<geneLocation type="plasmid" evidence="1 2">
    <name>pBPHY01</name>
</geneLocation>
<sequence length="88" mass="10020">MARRRAIIGNYELPRSTLTSSGARRVPWNKGKLTGQKPPLKLREIWAIRTRLQISSNARELTMFNLAIDSKLRACCCVRVIPHKTVCT</sequence>
<dbReference type="Proteomes" id="UP000001192">
    <property type="component" value="Plasmid pBPHY01"/>
</dbReference>
<keyword evidence="2" id="KW-1185">Reference proteome</keyword>
<dbReference type="HOGENOM" id="CLU_2463164_0_0_4"/>
<dbReference type="EMBL" id="CP001045">
    <property type="protein sequence ID" value="ACC75976.1"/>
    <property type="molecule type" value="Genomic_DNA"/>
</dbReference>
<dbReference type="AlphaFoldDB" id="B2JTS3"/>
<protein>
    <recommendedName>
        <fullName evidence="3">Integrase</fullName>
    </recommendedName>
</protein>
<proteinExistence type="predicted"/>
<evidence type="ECO:0000313" key="1">
    <source>
        <dbReference type="EMBL" id="ACC75976.1"/>
    </source>
</evidence>
<evidence type="ECO:0008006" key="3">
    <source>
        <dbReference type="Google" id="ProtNLM"/>
    </source>
</evidence>
<evidence type="ECO:0000313" key="2">
    <source>
        <dbReference type="Proteomes" id="UP000001192"/>
    </source>
</evidence>
<dbReference type="KEGG" id="bph:Bphy_6970"/>
<name>B2JTS3_PARP8</name>
<organism evidence="1 2">
    <name type="scientific">Paraburkholderia phymatum (strain DSM 17167 / CIP 108236 / LMG 21445 / STM815)</name>
    <name type="common">Burkholderia phymatum</name>
    <dbReference type="NCBI Taxonomy" id="391038"/>
    <lineage>
        <taxon>Bacteria</taxon>
        <taxon>Pseudomonadati</taxon>
        <taxon>Pseudomonadota</taxon>
        <taxon>Betaproteobacteria</taxon>
        <taxon>Burkholderiales</taxon>
        <taxon>Burkholderiaceae</taxon>
        <taxon>Paraburkholderia</taxon>
    </lineage>
</organism>
<gene>
    <name evidence="1" type="ordered locus">Bphy_6970</name>
</gene>
<reference evidence="2" key="1">
    <citation type="journal article" date="2014" name="Stand. Genomic Sci.">
        <title>Complete genome sequence of Burkholderia phymatum STM815(T), a broad host range and efficient nitrogen-fixing symbiont of Mimosa species.</title>
        <authorList>
            <person name="Moulin L."/>
            <person name="Klonowska A."/>
            <person name="Caroline B."/>
            <person name="Booth K."/>
            <person name="Vriezen J.A."/>
            <person name="Melkonian R."/>
            <person name="James E.K."/>
            <person name="Young J.P."/>
            <person name="Bena G."/>
            <person name="Hauser L."/>
            <person name="Land M."/>
            <person name="Kyrpides N."/>
            <person name="Bruce D."/>
            <person name="Chain P."/>
            <person name="Copeland A."/>
            <person name="Pitluck S."/>
            <person name="Woyke T."/>
            <person name="Lizotte-Waniewski M."/>
            <person name="Bristow J."/>
            <person name="Riley M."/>
        </authorList>
    </citation>
    <scope>NUCLEOTIDE SEQUENCE [LARGE SCALE GENOMIC DNA]</scope>
    <source>
        <strain evidence="2">DSM 17167 / CIP 108236 / LMG 21445 / STM815</strain>
        <plasmid evidence="2">Plasmid pBPHY01</plasmid>
    </source>
</reference>
<accession>B2JTS3</accession>
<keyword evidence="1" id="KW-0614">Plasmid</keyword>